<dbReference type="Proteomes" id="UP000287651">
    <property type="component" value="Unassembled WGS sequence"/>
</dbReference>
<gene>
    <name evidence="2" type="ORF">B296_00002796</name>
</gene>
<organism evidence="2 3">
    <name type="scientific">Ensete ventricosum</name>
    <name type="common">Abyssinian banana</name>
    <name type="synonym">Musa ensete</name>
    <dbReference type="NCBI Taxonomy" id="4639"/>
    <lineage>
        <taxon>Eukaryota</taxon>
        <taxon>Viridiplantae</taxon>
        <taxon>Streptophyta</taxon>
        <taxon>Embryophyta</taxon>
        <taxon>Tracheophyta</taxon>
        <taxon>Spermatophyta</taxon>
        <taxon>Magnoliopsida</taxon>
        <taxon>Liliopsida</taxon>
        <taxon>Zingiberales</taxon>
        <taxon>Musaceae</taxon>
        <taxon>Ensete</taxon>
    </lineage>
</organism>
<dbReference type="AlphaFoldDB" id="A0A426YNM7"/>
<feature type="region of interest" description="Disordered" evidence="1">
    <location>
        <begin position="1"/>
        <end position="27"/>
    </location>
</feature>
<dbReference type="EMBL" id="AMZH03011211">
    <property type="protein sequence ID" value="RRT53310.1"/>
    <property type="molecule type" value="Genomic_DNA"/>
</dbReference>
<protein>
    <submittedName>
        <fullName evidence="2">Uncharacterized protein</fullName>
    </submittedName>
</protein>
<evidence type="ECO:0000313" key="2">
    <source>
        <dbReference type="EMBL" id="RRT53310.1"/>
    </source>
</evidence>
<sequence length="67" mass="6694">MGATDRPSDGGHRAGDGGGEGQPTSAVPCAVHVVSPARGEGEACGLRPVRSLVGDGTAGVQQRRKRT</sequence>
<feature type="compositionally biased region" description="Basic and acidic residues" evidence="1">
    <location>
        <begin position="1"/>
        <end position="15"/>
    </location>
</feature>
<accession>A0A426YNM7</accession>
<proteinExistence type="predicted"/>
<evidence type="ECO:0000313" key="3">
    <source>
        <dbReference type="Proteomes" id="UP000287651"/>
    </source>
</evidence>
<comment type="caution">
    <text evidence="2">The sequence shown here is derived from an EMBL/GenBank/DDBJ whole genome shotgun (WGS) entry which is preliminary data.</text>
</comment>
<evidence type="ECO:0000256" key="1">
    <source>
        <dbReference type="SAM" id="MobiDB-lite"/>
    </source>
</evidence>
<reference evidence="2 3" key="1">
    <citation type="journal article" date="2014" name="Agronomy (Basel)">
        <title>A Draft Genome Sequence for Ensete ventricosum, the Drought-Tolerant Tree Against Hunger.</title>
        <authorList>
            <person name="Harrison J."/>
            <person name="Moore K.A."/>
            <person name="Paszkiewicz K."/>
            <person name="Jones T."/>
            <person name="Grant M."/>
            <person name="Ambacheew D."/>
            <person name="Muzemil S."/>
            <person name="Studholme D.J."/>
        </authorList>
    </citation>
    <scope>NUCLEOTIDE SEQUENCE [LARGE SCALE GENOMIC DNA]</scope>
</reference>
<name>A0A426YNM7_ENSVE</name>